<comment type="caution">
    <text evidence="2">The sequence shown here is derived from an EMBL/GenBank/DDBJ whole genome shotgun (WGS) entry which is preliminary data.</text>
</comment>
<reference evidence="2 3" key="1">
    <citation type="journal article" date="2013" name="ISME J.">
        <title>Multifactorial diversity sustains microbial community stability.</title>
        <authorList>
            <person name="Erkus O."/>
            <person name="de Jager V.C."/>
            <person name="Spus M."/>
            <person name="van Alen-Boerrigter I.J."/>
            <person name="van Rijswijck I.M."/>
            <person name="Hazelwood L."/>
            <person name="Janssen P.W."/>
            <person name="van Hijum S.A."/>
            <person name="Kleerebezem M."/>
            <person name="Smid E.J."/>
        </authorList>
    </citation>
    <scope>NUCLEOTIDE SEQUENCE [LARGE SCALE GENOMIC DNA]</scope>
    <source>
        <strain evidence="2 3">TIFN3</strain>
    </source>
</reference>
<keyword evidence="1" id="KW-1133">Transmembrane helix</keyword>
<protein>
    <recommendedName>
        <fullName evidence="4">Bacteriochlorophyll 4-vinyl reductase</fullName>
    </recommendedName>
</protein>
<gene>
    <name evidence="2" type="ORF">LLT3_02830</name>
</gene>
<keyword evidence="1" id="KW-0812">Transmembrane</keyword>
<keyword evidence="1" id="KW-0472">Membrane</keyword>
<dbReference type="Proteomes" id="UP000015664">
    <property type="component" value="Unassembled WGS sequence"/>
</dbReference>
<sequence>MEQNNESLALKVVNESLKLPFIKIDRSEFLIKTFGEQVDDIQKLIDEGPQVFFSKEELDESAKKVINSNVLQSSSFSFASGLPGGFAMAATIPADIAQFYGYSLKLAQEISYIYGYNNMWSDQGELTEDAKNTLILYLGVMLGVTSAGAAVRILSNKMALQALKKIPQKALTKTIYYPIIKKVMAIFGTKLTKATFAKGVSKFIPLVGGAVSGTMNYISLKPMANRLKDELGKNINYTTKDFEQDIKILNDEDVIITNSDVEYDDENYLKQLEKLSDLLEKNIITEQEFQKMKKSIIDKL</sequence>
<evidence type="ECO:0008006" key="4">
    <source>
        <dbReference type="Google" id="ProtNLM"/>
    </source>
</evidence>
<organism evidence="2 3">
    <name type="scientific">Lactococcus cremoris subsp. cremoris TIFN3</name>
    <dbReference type="NCBI Taxonomy" id="1234873"/>
    <lineage>
        <taxon>Bacteria</taxon>
        <taxon>Bacillati</taxon>
        <taxon>Bacillota</taxon>
        <taxon>Bacilli</taxon>
        <taxon>Lactobacillales</taxon>
        <taxon>Streptococcaceae</taxon>
        <taxon>Lactococcus</taxon>
        <taxon>Lactococcus cremoris subsp. cremoris</taxon>
    </lineage>
</organism>
<feature type="transmembrane region" description="Helical" evidence="1">
    <location>
        <begin position="134"/>
        <end position="155"/>
    </location>
</feature>
<name>T0VI67_LACLC</name>
<dbReference type="PATRIC" id="fig|1234873.3.peg.759"/>
<dbReference type="EMBL" id="ATBE01000099">
    <property type="protein sequence ID" value="EQC95661.1"/>
    <property type="molecule type" value="Genomic_DNA"/>
</dbReference>
<proteinExistence type="predicted"/>
<evidence type="ECO:0000256" key="1">
    <source>
        <dbReference type="SAM" id="Phobius"/>
    </source>
</evidence>
<evidence type="ECO:0000313" key="2">
    <source>
        <dbReference type="EMBL" id="EQC95661.1"/>
    </source>
</evidence>
<dbReference type="AlphaFoldDB" id="T0VI67"/>
<evidence type="ECO:0000313" key="3">
    <source>
        <dbReference type="Proteomes" id="UP000015664"/>
    </source>
</evidence>
<accession>T0VI67</accession>